<dbReference type="FunFam" id="1.10.860.10:FF:000002">
    <property type="entry name" value="Replicative DNA helicase"/>
    <property type="match status" value="1"/>
</dbReference>
<dbReference type="GO" id="GO:0005524">
    <property type="term" value="F:ATP binding"/>
    <property type="evidence" value="ECO:0007669"/>
    <property type="project" value="UniProtKB-UniRule"/>
</dbReference>
<keyword evidence="7 12" id="KW-0067">ATP-binding</keyword>
<dbReference type="InterPro" id="IPR016136">
    <property type="entry name" value="DNA_helicase_N/primase_C"/>
</dbReference>
<dbReference type="OrthoDB" id="9773982at2"/>
<dbReference type="GO" id="GO:0016787">
    <property type="term" value="F:hydrolase activity"/>
    <property type="evidence" value="ECO:0007669"/>
    <property type="project" value="UniProtKB-KW"/>
</dbReference>
<comment type="caution">
    <text evidence="13">The sequence shown here is derived from an EMBL/GenBank/DDBJ whole genome shotgun (WGS) entry which is preliminary data.</text>
</comment>
<dbReference type="PROSITE" id="PS51199">
    <property type="entry name" value="SF4_HELICASE"/>
    <property type="match status" value="1"/>
</dbReference>
<evidence type="ECO:0000256" key="10">
    <source>
        <dbReference type="ARBA" id="ARBA00048954"/>
    </source>
</evidence>
<evidence type="ECO:0000256" key="6">
    <source>
        <dbReference type="ARBA" id="ARBA00022806"/>
    </source>
</evidence>
<dbReference type="GO" id="GO:0006269">
    <property type="term" value="P:DNA replication, synthesis of primer"/>
    <property type="evidence" value="ECO:0007669"/>
    <property type="project" value="UniProtKB-UniRule"/>
</dbReference>
<protein>
    <recommendedName>
        <fullName evidence="11 12">Replicative DNA helicase</fullName>
        <ecNumber evidence="11 12">5.6.2.3</ecNumber>
    </recommendedName>
</protein>
<evidence type="ECO:0000256" key="9">
    <source>
        <dbReference type="ARBA" id="ARBA00023235"/>
    </source>
</evidence>
<accession>A0A2T5F2A7</accession>
<evidence type="ECO:0000256" key="11">
    <source>
        <dbReference type="NCBIfam" id="TIGR00665"/>
    </source>
</evidence>
<comment type="similarity">
    <text evidence="1 12">Belongs to the helicase family. DnaB subfamily.</text>
</comment>
<dbReference type="GO" id="GO:0043139">
    <property type="term" value="F:5'-3' DNA helicase activity"/>
    <property type="evidence" value="ECO:0007669"/>
    <property type="project" value="UniProtKB-EC"/>
</dbReference>
<evidence type="ECO:0000256" key="5">
    <source>
        <dbReference type="ARBA" id="ARBA00022801"/>
    </source>
</evidence>
<dbReference type="GO" id="GO:0005829">
    <property type="term" value="C:cytosol"/>
    <property type="evidence" value="ECO:0007669"/>
    <property type="project" value="TreeGrafter"/>
</dbReference>
<sequence length="464" mass="51403">MVDTKSQKSANDQVDAIKVPPHSLEAEQSVIGGLLLDNERWDTVAEKVVAKDFYSRPHRLIFEAVKDILEESSPLDLITLSEHLELREQLEDVGGFAYLADLAKNTPSAANINAYADIVAQRALVRSLIGVANEIADSGYDPQGRTSEELVDLAESKVFAIAEGRASENEGPQNVDSILEKTLERIEILYKSPQDGVTGVDTGFNDLNKKTAGLQGSDLIIVAARPSMGKTTFAMNLCENAAMKQDKPVLIFSLEMPAEQLMMRMLASLSRVDQTKIRTGQLDDEDWARISSSMGILMDKKNMYIDDSSGLTPTEVRSRARRIAREHDGISMIMIDYLQLMRVPSLSENRTLEIAEISRSLKALAKELNVPVVALSQLNRSLEQRADKRPVNSDLRESGSIEQDADLIMFIYRDEVYNPDSSLKGIAEIILGKQRNGPIGSVRLTFQGQHSRFDNYAGPAFDDE</sequence>
<keyword evidence="2 12" id="KW-0639">Primosome</keyword>
<dbReference type="InterPro" id="IPR007692">
    <property type="entry name" value="DNA_helicase_DnaB"/>
</dbReference>
<keyword evidence="6 12" id="KW-0347">Helicase</keyword>
<dbReference type="EMBL" id="VTXL01000031">
    <property type="protein sequence ID" value="NOJ15705.1"/>
    <property type="molecule type" value="Genomic_DNA"/>
</dbReference>
<dbReference type="NCBIfam" id="NF004384">
    <property type="entry name" value="PRK05748.1"/>
    <property type="match status" value="1"/>
</dbReference>
<dbReference type="Pfam" id="PF03796">
    <property type="entry name" value="DnaB_C"/>
    <property type="match status" value="1"/>
</dbReference>
<dbReference type="PANTHER" id="PTHR30153:SF2">
    <property type="entry name" value="REPLICATIVE DNA HELICASE"/>
    <property type="match status" value="1"/>
</dbReference>
<keyword evidence="3 12" id="KW-0235">DNA replication</keyword>
<evidence type="ECO:0000256" key="3">
    <source>
        <dbReference type="ARBA" id="ARBA00022705"/>
    </source>
</evidence>
<dbReference type="NCBIfam" id="NF005945">
    <property type="entry name" value="PRK08006.1"/>
    <property type="match status" value="1"/>
</dbReference>
<keyword evidence="8 12" id="KW-0238">DNA-binding</keyword>
<evidence type="ECO:0000313" key="13">
    <source>
        <dbReference type="EMBL" id="NOJ15705.1"/>
    </source>
</evidence>
<organism evidence="13 14">
    <name type="scientific">Vibrio splendidus</name>
    <dbReference type="NCBI Taxonomy" id="29497"/>
    <lineage>
        <taxon>Bacteria</taxon>
        <taxon>Pseudomonadati</taxon>
        <taxon>Pseudomonadota</taxon>
        <taxon>Gammaproteobacteria</taxon>
        <taxon>Vibrionales</taxon>
        <taxon>Vibrionaceae</taxon>
        <taxon>Vibrio</taxon>
    </lineage>
</organism>
<comment type="catalytic activity">
    <reaction evidence="10 12">
        <text>ATP + H2O = ADP + phosphate + H(+)</text>
        <dbReference type="Rhea" id="RHEA:13065"/>
        <dbReference type="ChEBI" id="CHEBI:15377"/>
        <dbReference type="ChEBI" id="CHEBI:15378"/>
        <dbReference type="ChEBI" id="CHEBI:30616"/>
        <dbReference type="ChEBI" id="CHEBI:43474"/>
        <dbReference type="ChEBI" id="CHEBI:456216"/>
        <dbReference type="EC" id="5.6.2.3"/>
    </reaction>
</comment>
<dbReference type="GO" id="GO:0042802">
    <property type="term" value="F:identical protein binding"/>
    <property type="evidence" value="ECO:0007669"/>
    <property type="project" value="UniProtKB-ARBA"/>
</dbReference>
<reference evidence="13 14" key="1">
    <citation type="submission" date="2019-09" db="EMBL/GenBank/DDBJ databases">
        <title>Draft genome sequencing and comparative genomics of hatchery-associated Vibrios.</title>
        <authorList>
            <person name="Kehlet-Delgado H."/>
            <person name="Mueller R.S."/>
        </authorList>
    </citation>
    <scope>NUCLEOTIDE SEQUENCE [LARGE SCALE GENOMIC DNA]</scope>
    <source>
        <strain evidence="13 14">99-70-13A3</strain>
    </source>
</reference>
<evidence type="ECO:0000256" key="1">
    <source>
        <dbReference type="ARBA" id="ARBA00008428"/>
    </source>
</evidence>
<keyword evidence="4 12" id="KW-0547">Nucleotide-binding</keyword>
<dbReference type="SUPFAM" id="SSF52540">
    <property type="entry name" value="P-loop containing nucleoside triphosphate hydrolases"/>
    <property type="match status" value="1"/>
</dbReference>
<gene>
    <name evidence="13" type="ORF">F0234_23440</name>
</gene>
<dbReference type="InterPro" id="IPR027417">
    <property type="entry name" value="P-loop_NTPase"/>
</dbReference>
<evidence type="ECO:0000256" key="7">
    <source>
        <dbReference type="ARBA" id="ARBA00022840"/>
    </source>
</evidence>
<dbReference type="Pfam" id="PF00772">
    <property type="entry name" value="DnaB"/>
    <property type="match status" value="1"/>
</dbReference>
<dbReference type="Gene3D" id="1.10.860.10">
    <property type="entry name" value="DNAb Helicase, Chain A"/>
    <property type="match status" value="1"/>
</dbReference>
<evidence type="ECO:0000256" key="12">
    <source>
        <dbReference type="RuleBase" id="RU362085"/>
    </source>
</evidence>
<dbReference type="SUPFAM" id="SSF48024">
    <property type="entry name" value="N-terminal domain of DnaB helicase"/>
    <property type="match status" value="1"/>
</dbReference>
<keyword evidence="9" id="KW-0413">Isomerase</keyword>
<dbReference type="CDD" id="cd00984">
    <property type="entry name" value="DnaB_C"/>
    <property type="match status" value="1"/>
</dbReference>
<dbReference type="InterPro" id="IPR007693">
    <property type="entry name" value="DNA_helicase_DnaB-like_N"/>
</dbReference>
<dbReference type="InterPro" id="IPR007694">
    <property type="entry name" value="DNA_helicase_DnaB-like_C"/>
</dbReference>
<dbReference type="FunFam" id="3.40.50.300:FF:000076">
    <property type="entry name" value="Replicative DNA helicase"/>
    <property type="match status" value="1"/>
</dbReference>
<dbReference type="NCBIfam" id="NF006458">
    <property type="entry name" value="PRK08840.1"/>
    <property type="match status" value="1"/>
</dbReference>
<proteinExistence type="inferred from homology"/>
<dbReference type="PANTHER" id="PTHR30153">
    <property type="entry name" value="REPLICATIVE DNA HELICASE DNAB"/>
    <property type="match status" value="1"/>
</dbReference>
<evidence type="ECO:0000256" key="8">
    <source>
        <dbReference type="ARBA" id="ARBA00023125"/>
    </source>
</evidence>
<evidence type="ECO:0000256" key="4">
    <source>
        <dbReference type="ARBA" id="ARBA00022741"/>
    </source>
</evidence>
<keyword evidence="5 12" id="KW-0378">Hydrolase</keyword>
<dbReference type="Gene3D" id="3.40.50.300">
    <property type="entry name" value="P-loop containing nucleotide triphosphate hydrolases"/>
    <property type="match status" value="1"/>
</dbReference>
<dbReference type="InterPro" id="IPR036185">
    <property type="entry name" value="DNA_heli_DnaB-like_N_sf"/>
</dbReference>
<dbReference type="AlphaFoldDB" id="A0A2T5F2A7"/>
<evidence type="ECO:0000313" key="14">
    <source>
        <dbReference type="Proteomes" id="UP000519158"/>
    </source>
</evidence>
<dbReference type="EC" id="5.6.2.3" evidence="11 12"/>
<dbReference type="GO" id="GO:1990077">
    <property type="term" value="C:primosome complex"/>
    <property type="evidence" value="ECO:0007669"/>
    <property type="project" value="UniProtKB-UniRule"/>
</dbReference>
<dbReference type="Proteomes" id="UP000519158">
    <property type="component" value="Unassembled WGS sequence"/>
</dbReference>
<name>A0A2T5F2A7_VIBSP</name>
<dbReference type="GO" id="GO:0003677">
    <property type="term" value="F:DNA binding"/>
    <property type="evidence" value="ECO:0007669"/>
    <property type="project" value="UniProtKB-UniRule"/>
</dbReference>
<comment type="function">
    <text evidence="12">The main replicative DNA helicase, it participates in initiation and elongation during chromosome replication. Travels ahead of the DNA replisome, separating dsDNA into templates for DNA synthesis. A processive ATP-dependent 5'-3' DNA helicase it has DNA-dependent ATPase activity.</text>
</comment>
<dbReference type="NCBIfam" id="TIGR00665">
    <property type="entry name" value="DnaB"/>
    <property type="match status" value="1"/>
</dbReference>
<evidence type="ECO:0000256" key="2">
    <source>
        <dbReference type="ARBA" id="ARBA00022515"/>
    </source>
</evidence>